<dbReference type="PANTHER" id="PTHR47123">
    <property type="entry name" value="F-BOX PROTEIN SKIP23"/>
    <property type="match status" value="1"/>
</dbReference>
<dbReference type="InterPro" id="IPR051304">
    <property type="entry name" value="SCF_F-box_domain"/>
</dbReference>
<proteinExistence type="predicted"/>
<feature type="domain" description="F-box" evidence="1">
    <location>
        <begin position="572"/>
        <end position="617"/>
    </location>
</feature>
<feature type="domain" description="F-box" evidence="1">
    <location>
        <begin position="976"/>
        <end position="1021"/>
    </location>
</feature>
<name>A0A498KFG3_MALDO</name>
<dbReference type="EMBL" id="RDQH01000328">
    <property type="protein sequence ID" value="RXI06378.1"/>
    <property type="molecule type" value="Genomic_DNA"/>
</dbReference>
<dbReference type="Pfam" id="PF03478">
    <property type="entry name" value="Beta-prop_KIB1-4"/>
    <property type="match status" value="3"/>
</dbReference>
<evidence type="ECO:0000259" key="1">
    <source>
        <dbReference type="SMART" id="SM00256"/>
    </source>
</evidence>
<dbReference type="InterPro" id="IPR005174">
    <property type="entry name" value="KIB1-4_b-propeller"/>
</dbReference>
<reference evidence="2 3" key="1">
    <citation type="submission" date="2018-10" db="EMBL/GenBank/DDBJ databases">
        <title>A high-quality apple genome assembly.</title>
        <authorList>
            <person name="Hu J."/>
        </authorList>
    </citation>
    <scope>NUCLEOTIDE SEQUENCE [LARGE SCALE GENOMIC DNA]</scope>
    <source>
        <strain evidence="3">cv. HFTH1</strain>
        <tissue evidence="2">Young leaf</tissue>
    </source>
</reference>
<organism evidence="2 3">
    <name type="scientific">Malus domestica</name>
    <name type="common">Apple</name>
    <name type="synonym">Pyrus malus</name>
    <dbReference type="NCBI Taxonomy" id="3750"/>
    <lineage>
        <taxon>Eukaryota</taxon>
        <taxon>Viridiplantae</taxon>
        <taxon>Streptophyta</taxon>
        <taxon>Embryophyta</taxon>
        <taxon>Tracheophyta</taxon>
        <taxon>Spermatophyta</taxon>
        <taxon>Magnoliopsida</taxon>
        <taxon>eudicotyledons</taxon>
        <taxon>Gunneridae</taxon>
        <taxon>Pentapetalae</taxon>
        <taxon>rosids</taxon>
        <taxon>fabids</taxon>
        <taxon>Rosales</taxon>
        <taxon>Rosaceae</taxon>
        <taxon>Amygdaloideae</taxon>
        <taxon>Maleae</taxon>
        <taxon>Malus</taxon>
    </lineage>
</organism>
<protein>
    <recommendedName>
        <fullName evidence="1">F-box domain-containing protein</fullName>
    </recommendedName>
</protein>
<dbReference type="SMART" id="SM00256">
    <property type="entry name" value="FBOX"/>
    <property type="match status" value="3"/>
</dbReference>
<sequence>MFGITFLVQASNYFPAPPNPSCVPFGAEAIDFQVYKLDQESGILVVKNLGEQSIEMETKKVEWSDLPKELWPAIGNRVDNRIDVLRFRSVCKTWRSAVPPFQQPITPPLPLSFSSPSAAADGGALQTQSKALLFQITVYRMEFLKPNASKPWLVKFEESNSGDLRLLHPITNKPLRYYPSNTPKDFNLLDFKIVELRKSYSLQFRNSINVVMACVNKVVVMDAKNLNDCGVFMIYNGGKLGFVRSGDEKWTHVDEQNSHYDDIIVYKGQCYVVDRCGTISWVNSDLNVIQFSPPLFGLGGRKHLVESCGDLFVVDRYLDKCDMERLPEYNVENQNVNIFGANFQALPHPFDAPHHPFAAPPNPFVAPPHPLAAPFDGEAVDFKVYKLDQEWGKWVDVKNLGDQVFILSNDGSFAVSTGDLGKVMGNCILFTDQKLPHLQGIGGSKKRCISRVFMMENGIIRNLAALPTYYKMLQPPSSWLSPALDDVSRHRLADRLMVSVASSMEMVFWIESGSKVVQFSPLLIGFGHRKHLVECGGEIYTVDRCIDPPPHDRRLYMPCQDKEVDRVNWTNLPHQLPPLIADLLQTHLEHLRFRSVCSSWRSSIPPLQSSNVPRFPTPLSLGPTAVLCPTTVYLLRPDPNSNPNPSASSSSTSSSKGWLLKLEESSGKLRLLNPITSWRIGSLSDGVPVNPMDLNLLDFNMVELARSYVLRYINGSGSVFGINKVIKSPIFKDYCSIFFIYNEGKLGFAKTGDQKLTLINDQVSDYDDMIVYKGHPFVVDKWGQVFCISSSLELTPVSPPIGFGHRKNLIECCGELYVVDRYLDHQGTNSQEGGVGSVRYNHFLRHPLRRRRFYEAGQPKVVDFRVYKLLEDGAEELGRRWVELKSLGEQAFFLSIDCCFSVLAAELEGCKGNCIYFTDSNDIGLALRELIRPDGSVFSMEDRSIERLGSSPLYSKIPTTKNKASMDGSRVDWTNLPHQLPPLIADRLQTHLEHLRFRSVCSSWRSSIPRFQSSNPPRFPFPLSQGPTAFLSQTTVYLLRPDPDPNANRSASSSSTSSFKGWLLKLEESSGKIRLLNPITSSRIGYLNDGVVVNPMDLNLLDLNMVALTRSCVLRDTNGSGSIFGINKVIISPNFKDYCSIFMIYNKGKLGFAKIGDQKLTLINDQVSDYDDMIVYKGRPYVVDKWGQIFCIDSSSLELVPFSPPIGLGHRKNLVECCGELCVVDRYLDHQGSNSREGGFDSVYYSFFQRYRRLRHRFYEAGQLKAVDFRVYKLLEDGDEGLGRRWVEVKSLGEQALFLTVDCCFSVLAAELEGCKGNCIYFTNSNDIGLAFRELVRPDGSVFSMEDHSIEGLGSSPLYSKIQGLSALPLPVPSRAFLFCVITVKSHQHFILLFILSYYFYKKNNIKC</sequence>
<evidence type="ECO:0000313" key="2">
    <source>
        <dbReference type="EMBL" id="RXI06378.1"/>
    </source>
</evidence>
<evidence type="ECO:0000313" key="3">
    <source>
        <dbReference type="Proteomes" id="UP000290289"/>
    </source>
</evidence>
<dbReference type="InterPro" id="IPR001810">
    <property type="entry name" value="F-box_dom"/>
</dbReference>
<keyword evidence="3" id="KW-1185">Reference proteome</keyword>
<feature type="domain" description="F-box" evidence="1">
    <location>
        <begin position="66"/>
        <end position="105"/>
    </location>
</feature>
<gene>
    <name evidence="2" type="ORF">DVH24_018420</name>
</gene>
<comment type="caution">
    <text evidence="2">The sequence shown here is derived from an EMBL/GenBank/DDBJ whole genome shotgun (WGS) entry which is preliminary data.</text>
</comment>
<dbReference type="PANTHER" id="PTHR47123:SF28">
    <property type="entry name" value="F-BOX DOMAIN-CONTAINING PROTEIN"/>
    <property type="match status" value="1"/>
</dbReference>
<accession>A0A498KFG3</accession>
<dbReference type="Proteomes" id="UP000290289">
    <property type="component" value="Chromosome 2"/>
</dbReference>
<dbReference type="Gene3D" id="1.20.1280.50">
    <property type="match status" value="1"/>
</dbReference>